<organism evidence="11 12">
    <name type="scientific">Sarcophilus harrisii</name>
    <name type="common">Tasmanian devil</name>
    <name type="synonym">Sarcophilus laniarius</name>
    <dbReference type="NCBI Taxonomy" id="9305"/>
    <lineage>
        <taxon>Eukaryota</taxon>
        <taxon>Metazoa</taxon>
        <taxon>Chordata</taxon>
        <taxon>Craniata</taxon>
        <taxon>Vertebrata</taxon>
        <taxon>Euteleostomi</taxon>
        <taxon>Mammalia</taxon>
        <taxon>Metatheria</taxon>
        <taxon>Dasyuromorphia</taxon>
        <taxon>Dasyuridae</taxon>
        <taxon>Sarcophilus</taxon>
    </lineage>
</organism>
<evidence type="ECO:0000259" key="10">
    <source>
        <dbReference type="PROSITE" id="PS51225"/>
    </source>
</evidence>
<protein>
    <submittedName>
        <fullName evidence="11">Synaptophysin like 2</fullName>
    </submittedName>
</protein>
<dbReference type="FunCoup" id="A0A7N4PB46">
    <property type="interactions" value="24"/>
</dbReference>
<dbReference type="InParanoid" id="A0A7N4PB46"/>
<evidence type="ECO:0000256" key="5">
    <source>
        <dbReference type="ARBA" id="ARBA00023136"/>
    </source>
</evidence>
<sequence>MSTTESSGRSADKDPRQQVDRLLSGLRWSRLEEPLGFIKVLQWLFAIFAFGCCGSYSGETGATVQCNNEAKEVSSILVLFGYPFRLTRVQYEMPLCDEESGSKTMSLMGDFSAPAEFFVTLGIFSFFYAMAALILYLRFHNLYTKNKRFPLVDFCVTVSFTFFWLVAAAAWGKGLTDVKGATRPSSLIAAMSVCHDGEVVCSAGATPSMGLANISVGARSSGERVTHWTYVDYRSGYTLLYLYEAFQTARLFGFINFFLWAGNCWFVFKETPWHGQGQAQDQGASQESAAEQGAVEKQ</sequence>
<evidence type="ECO:0000256" key="3">
    <source>
        <dbReference type="ARBA" id="ARBA00022692"/>
    </source>
</evidence>
<keyword evidence="5 7" id="KW-0472">Membrane</keyword>
<dbReference type="GO" id="GO:0033292">
    <property type="term" value="P:T-tubule organization"/>
    <property type="evidence" value="ECO:0007669"/>
    <property type="project" value="Ensembl"/>
</dbReference>
<dbReference type="AlphaFoldDB" id="A0A7N4PB46"/>
<evidence type="ECO:0000313" key="12">
    <source>
        <dbReference type="Proteomes" id="UP000007648"/>
    </source>
</evidence>
<comment type="similarity">
    <text evidence="2">Belongs to the synaptophysin/synaptobrevin family.</text>
</comment>
<feature type="transmembrane region" description="Helical" evidence="9">
    <location>
        <begin position="117"/>
        <end position="139"/>
    </location>
</feature>
<reference evidence="11" key="3">
    <citation type="submission" date="2025-09" db="UniProtKB">
        <authorList>
            <consortium name="Ensembl"/>
        </authorList>
    </citation>
    <scope>IDENTIFICATION</scope>
</reference>
<feature type="transmembrane region" description="Helical" evidence="9">
    <location>
        <begin position="249"/>
        <end position="268"/>
    </location>
</feature>
<dbReference type="GO" id="GO:0007507">
    <property type="term" value="P:heart development"/>
    <property type="evidence" value="ECO:0007669"/>
    <property type="project" value="Ensembl"/>
</dbReference>
<dbReference type="RefSeq" id="XP_023359199.1">
    <property type="nucleotide sequence ID" value="XM_023503431.2"/>
</dbReference>
<dbReference type="GeneID" id="100921961"/>
<dbReference type="InterPro" id="IPR001285">
    <property type="entry name" value="Synaptophysin/porin"/>
</dbReference>
<dbReference type="CTD" id="284612"/>
<evidence type="ECO:0000256" key="8">
    <source>
        <dbReference type="SAM" id="MobiDB-lite"/>
    </source>
</evidence>
<feature type="domain" description="MARVEL" evidence="10">
    <location>
        <begin position="30"/>
        <end position="272"/>
    </location>
</feature>
<dbReference type="InterPro" id="IPR008253">
    <property type="entry name" value="Marvel"/>
</dbReference>
<dbReference type="OMA" id="VFYLRFH"/>
<keyword evidence="3 7" id="KW-0812">Transmembrane</keyword>
<dbReference type="OrthoDB" id="10006326at2759"/>
<dbReference type="Pfam" id="PF01284">
    <property type="entry name" value="MARVEL"/>
    <property type="match status" value="1"/>
</dbReference>
<comment type="subcellular location">
    <subcellularLocation>
        <location evidence="1">Membrane</location>
        <topology evidence="1">Multi-pass membrane protein</topology>
    </subcellularLocation>
</comment>
<feature type="transmembrane region" description="Helical" evidence="9">
    <location>
        <begin position="151"/>
        <end position="171"/>
    </location>
</feature>
<proteinExistence type="inferred from homology"/>
<dbReference type="PROSITE" id="PS51225">
    <property type="entry name" value="MARVEL"/>
    <property type="match status" value="1"/>
</dbReference>
<keyword evidence="4 9" id="KW-1133">Transmembrane helix</keyword>
<evidence type="ECO:0000256" key="7">
    <source>
        <dbReference type="PROSITE-ProRule" id="PRU00581"/>
    </source>
</evidence>
<evidence type="ECO:0000256" key="9">
    <source>
        <dbReference type="SAM" id="Phobius"/>
    </source>
</evidence>
<dbReference type="Proteomes" id="UP000007648">
    <property type="component" value="Unassembled WGS sequence"/>
</dbReference>
<evidence type="ECO:0000256" key="4">
    <source>
        <dbReference type="ARBA" id="ARBA00022989"/>
    </source>
</evidence>
<dbReference type="GO" id="GO:0030672">
    <property type="term" value="C:synaptic vesicle membrane"/>
    <property type="evidence" value="ECO:0007669"/>
    <property type="project" value="TreeGrafter"/>
</dbReference>
<dbReference type="GO" id="GO:0006874">
    <property type="term" value="P:intracellular calcium ion homeostasis"/>
    <property type="evidence" value="ECO:0007669"/>
    <property type="project" value="Ensembl"/>
</dbReference>
<keyword evidence="12" id="KW-1185">Reference proteome</keyword>
<evidence type="ECO:0000313" key="11">
    <source>
        <dbReference type="Ensembl" id="ENSSHAP00000034395.1"/>
    </source>
</evidence>
<reference evidence="11" key="2">
    <citation type="submission" date="2025-08" db="UniProtKB">
        <authorList>
            <consortium name="Ensembl"/>
        </authorList>
    </citation>
    <scope>IDENTIFICATION</scope>
</reference>
<gene>
    <name evidence="11" type="primary">SYPL2</name>
</gene>
<dbReference type="PANTHER" id="PTHR10306:SF8">
    <property type="entry name" value="SYNAPTOPHYSIN-LIKE PROTEIN 2"/>
    <property type="match status" value="1"/>
</dbReference>
<reference evidence="11 12" key="1">
    <citation type="journal article" date="2011" name="Proc. Natl. Acad. Sci. U.S.A.">
        <title>Genetic diversity and population structure of the endangered marsupial Sarcophilus harrisii (Tasmanian devil).</title>
        <authorList>
            <person name="Miller W."/>
            <person name="Hayes V.M."/>
            <person name="Ratan A."/>
            <person name="Petersen D.C."/>
            <person name="Wittekindt N.E."/>
            <person name="Miller J."/>
            <person name="Walenz B."/>
            <person name="Knight J."/>
            <person name="Qi J."/>
            <person name="Zhao F."/>
            <person name="Wang Q."/>
            <person name="Bedoya-Reina O.C."/>
            <person name="Katiyar N."/>
            <person name="Tomsho L.P."/>
            <person name="Kasson L.M."/>
            <person name="Hardie R.A."/>
            <person name="Woodbridge P."/>
            <person name="Tindall E.A."/>
            <person name="Bertelsen M.F."/>
            <person name="Dixon D."/>
            <person name="Pyecroft S."/>
            <person name="Helgen K.M."/>
            <person name="Lesk A.M."/>
            <person name="Pringle T.H."/>
            <person name="Patterson N."/>
            <person name="Zhang Y."/>
            <person name="Kreiss A."/>
            <person name="Woods G.M."/>
            <person name="Jones M.E."/>
            <person name="Schuster S.C."/>
        </authorList>
    </citation>
    <scope>NUCLEOTIDE SEQUENCE [LARGE SCALE GENOMIC DNA]</scope>
</reference>
<dbReference type="Ensembl" id="ENSSHAT00000047614.1">
    <property type="protein sequence ID" value="ENSSHAP00000034395.1"/>
    <property type="gene ID" value="ENSSHAG00000026192.1"/>
</dbReference>
<evidence type="ECO:0000256" key="1">
    <source>
        <dbReference type="ARBA" id="ARBA00004141"/>
    </source>
</evidence>
<feature type="region of interest" description="Disordered" evidence="8">
    <location>
        <begin position="277"/>
        <end position="298"/>
    </location>
</feature>
<dbReference type="PRINTS" id="PR00220">
    <property type="entry name" value="SYNAPTOPHYSN"/>
</dbReference>
<name>A0A7N4PB46_SARHA</name>
<evidence type="ECO:0000256" key="6">
    <source>
        <dbReference type="ARBA" id="ARBA00023180"/>
    </source>
</evidence>
<evidence type="ECO:0000256" key="2">
    <source>
        <dbReference type="ARBA" id="ARBA00006476"/>
    </source>
</evidence>
<dbReference type="PANTHER" id="PTHR10306">
    <property type="entry name" value="SYNAPTOPHYSIN"/>
    <property type="match status" value="1"/>
</dbReference>
<accession>A0A7N4PB46</accession>
<dbReference type="GeneTree" id="ENSGT01030000234637"/>
<keyword evidence="6" id="KW-0325">Glycoprotein</keyword>